<dbReference type="AlphaFoldDB" id="A0A1X1DF69"/>
<reference evidence="1 2" key="1">
    <citation type="submission" date="2018-01" db="EMBL/GenBank/DDBJ databases">
        <title>Complete and assembled Genome of Pantoea gaviniae DSM22758T.</title>
        <authorList>
            <person name="Stevens M.J.A."/>
            <person name="Zurfluh K."/>
            <person name="Stephan R."/>
        </authorList>
    </citation>
    <scope>NUCLEOTIDE SEQUENCE [LARGE SCALE GENOMIC DNA]</scope>
    <source>
        <strain evidence="1 2">DSM 22758</strain>
    </source>
</reference>
<dbReference type="Proteomes" id="UP000238365">
    <property type="component" value="Chromosome"/>
</dbReference>
<dbReference type="InterPro" id="IPR021333">
    <property type="entry name" value="DUF2946"/>
</dbReference>
<name>A0A1X1DF69_9GAMM</name>
<dbReference type="OrthoDB" id="6507184at2"/>
<dbReference type="Pfam" id="PF11162">
    <property type="entry name" value="DUF2946"/>
    <property type="match status" value="1"/>
</dbReference>
<organism evidence="1 2">
    <name type="scientific">Mixta gaviniae</name>
    <dbReference type="NCBI Taxonomy" id="665914"/>
    <lineage>
        <taxon>Bacteria</taxon>
        <taxon>Pseudomonadati</taxon>
        <taxon>Pseudomonadota</taxon>
        <taxon>Gammaproteobacteria</taxon>
        <taxon>Enterobacterales</taxon>
        <taxon>Erwiniaceae</taxon>
        <taxon>Mixta</taxon>
    </lineage>
</organism>
<evidence type="ECO:0000313" key="2">
    <source>
        <dbReference type="Proteomes" id="UP000238365"/>
    </source>
</evidence>
<evidence type="ECO:0000313" key="1">
    <source>
        <dbReference type="EMBL" id="AUX92241.1"/>
    </source>
</evidence>
<accession>A0A1X1DF69</accession>
<keyword evidence="2" id="KW-1185">Reference proteome</keyword>
<sequence>MSLIHFAVARSRLPAWLALLAMLLLFVAPVISKSLMAQRGYGEAMMYHGPGMMMMHGDGMMMHGNGEAMAHDDTAITTPHVAAVTTHGDAAITAHNDAAITQHGAARVSSFAPPLQKHHPMSMMDDSACGYCVLLIHLSLDSVRLPELWTLLQAAIPAAPLQLQPFVASWTPLWFRPRGPPVNAFSPV</sequence>
<protein>
    <recommendedName>
        <fullName evidence="3">DUF2946 domain-containing protein</fullName>
    </recommendedName>
</protein>
<evidence type="ECO:0008006" key="3">
    <source>
        <dbReference type="Google" id="ProtNLM"/>
    </source>
</evidence>
<proteinExistence type="predicted"/>
<dbReference type="RefSeq" id="WP_104956140.1">
    <property type="nucleotide sequence ID" value="NZ_CP026377.1"/>
</dbReference>
<gene>
    <name evidence="1" type="ORF">C2E15_03445</name>
</gene>
<dbReference type="EMBL" id="CP026377">
    <property type="protein sequence ID" value="AUX92241.1"/>
    <property type="molecule type" value="Genomic_DNA"/>
</dbReference>
<dbReference type="KEGG" id="pgz:C2E15_03445"/>